<evidence type="ECO:0000313" key="2">
    <source>
        <dbReference type="Proteomes" id="UP001396334"/>
    </source>
</evidence>
<protein>
    <submittedName>
        <fullName evidence="1">Uncharacterized protein</fullName>
    </submittedName>
</protein>
<accession>A0ABR2TF51</accession>
<organism evidence="1 2">
    <name type="scientific">Hibiscus sabdariffa</name>
    <name type="common">roselle</name>
    <dbReference type="NCBI Taxonomy" id="183260"/>
    <lineage>
        <taxon>Eukaryota</taxon>
        <taxon>Viridiplantae</taxon>
        <taxon>Streptophyta</taxon>
        <taxon>Embryophyta</taxon>
        <taxon>Tracheophyta</taxon>
        <taxon>Spermatophyta</taxon>
        <taxon>Magnoliopsida</taxon>
        <taxon>eudicotyledons</taxon>
        <taxon>Gunneridae</taxon>
        <taxon>Pentapetalae</taxon>
        <taxon>rosids</taxon>
        <taxon>malvids</taxon>
        <taxon>Malvales</taxon>
        <taxon>Malvaceae</taxon>
        <taxon>Malvoideae</taxon>
        <taxon>Hibiscus</taxon>
    </lineage>
</organism>
<sequence length="122" mass="13345">MTRSSSRTDARTLENWVMALTMRWVLGQVVSDGYISSFDVRFCGPEDVIADIYRDRVGSGRFGKPYFIGDSKESFPESSPILSLLTLPSQPFTHISVTAPTSQDITGTASPIPLIVVIPHPG</sequence>
<gene>
    <name evidence="1" type="ORF">V6N11_077998</name>
</gene>
<proteinExistence type="predicted"/>
<dbReference type="EMBL" id="JBBPBN010000006">
    <property type="protein sequence ID" value="KAK9035976.1"/>
    <property type="molecule type" value="Genomic_DNA"/>
</dbReference>
<comment type="caution">
    <text evidence="1">The sequence shown here is derived from an EMBL/GenBank/DDBJ whole genome shotgun (WGS) entry which is preliminary data.</text>
</comment>
<reference evidence="1 2" key="1">
    <citation type="journal article" date="2024" name="G3 (Bethesda)">
        <title>Genome assembly of Hibiscus sabdariffa L. provides insights into metabolisms of medicinal natural products.</title>
        <authorList>
            <person name="Kim T."/>
        </authorList>
    </citation>
    <scope>NUCLEOTIDE SEQUENCE [LARGE SCALE GENOMIC DNA]</scope>
    <source>
        <strain evidence="1">TK-2024</strain>
        <tissue evidence="1">Old leaves</tissue>
    </source>
</reference>
<evidence type="ECO:0000313" key="1">
    <source>
        <dbReference type="EMBL" id="KAK9035976.1"/>
    </source>
</evidence>
<keyword evidence="2" id="KW-1185">Reference proteome</keyword>
<name>A0ABR2TF51_9ROSI</name>
<dbReference type="Proteomes" id="UP001396334">
    <property type="component" value="Unassembled WGS sequence"/>
</dbReference>